<comment type="caution">
    <text evidence="1">The sequence shown here is derived from an EMBL/GenBank/DDBJ whole genome shotgun (WGS) entry which is preliminary data.</text>
</comment>
<sequence>MQHIFHGRDFLPHGIQQRCFTTLVWDNIDFAEDDISGHGTTHSTNGAMIQRCQPISEQEPTSNTSVKRTRPRSITPSATYIPPFYGCGEKRGPQGIGHNINRLQNAHEDALKEPQKLDMAYNLIRIKYAEIPGWTGFNTVLSSVPQMSVVAYLPVIDSNPTQMGTVQMILKSSISYADRLDQEVVVVVFDQAIYAKAQQIRWQNAYLDILNESELSSAIEIVKMLHVGYLCKNINEPLQNSAFNNLVASFKEFISKMVKENATFAFWASYEEMVQQLLFLTRATRTGNWELHLAAIRNVLPWMFAYDRTNYVRYLPAYYLQMCDLPETHPIAYEALVSGEFVVQRNDSYGFAQVECDLCIEQTCNRDAKSKGGIVGYSTNSGAVLRWFLTQHECSAIMNECKMMAGKSDLSTTRVYQILV</sequence>
<name>A0A9Q0YHJ3_HOLLE</name>
<dbReference type="Proteomes" id="UP001152320">
    <property type="component" value="Chromosome 22"/>
</dbReference>
<dbReference type="OrthoDB" id="6021232at2759"/>
<accession>A0A9Q0YHJ3</accession>
<gene>
    <name evidence="1" type="ORF">HOLleu_40285</name>
</gene>
<dbReference type="PANTHER" id="PTHR47018">
    <property type="entry name" value="CXC DOMAIN-CONTAINING PROTEIN-RELATED"/>
    <property type="match status" value="1"/>
</dbReference>
<keyword evidence="2" id="KW-1185">Reference proteome</keyword>
<evidence type="ECO:0000313" key="1">
    <source>
        <dbReference type="EMBL" id="KAJ8020639.1"/>
    </source>
</evidence>
<reference evidence="1" key="1">
    <citation type="submission" date="2021-10" db="EMBL/GenBank/DDBJ databases">
        <title>Tropical sea cucumber genome reveals ecological adaptation and Cuvierian tubules defense mechanism.</title>
        <authorList>
            <person name="Chen T."/>
        </authorList>
    </citation>
    <scope>NUCLEOTIDE SEQUENCE</scope>
    <source>
        <strain evidence="1">Nanhai2018</strain>
        <tissue evidence="1">Muscle</tissue>
    </source>
</reference>
<protein>
    <submittedName>
        <fullName evidence="1">Uncharacterized protein</fullName>
    </submittedName>
</protein>
<proteinExistence type="predicted"/>
<dbReference type="PANTHER" id="PTHR47018:SF3">
    <property type="entry name" value="MYCBP-ASSOCIATED PROTEIN"/>
    <property type="match status" value="1"/>
</dbReference>
<organism evidence="1 2">
    <name type="scientific">Holothuria leucospilota</name>
    <name type="common">Black long sea cucumber</name>
    <name type="synonym">Mertensiothuria leucospilota</name>
    <dbReference type="NCBI Taxonomy" id="206669"/>
    <lineage>
        <taxon>Eukaryota</taxon>
        <taxon>Metazoa</taxon>
        <taxon>Echinodermata</taxon>
        <taxon>Eleutherozoa</taxon>
        <taxon>Echinozoa</taxon>
        <taxon>Holothuroidea</taxon>
        <taxon>Aspidochirotacea</taxon>
        <taxon>Aspidochirotida</taxon>
        <taxon>Holothuriidae</taxon>
        <taxon>Holothuria</taxon>
    </lineage>
</organism>
<dbReference type="AlphaFoldDB" id="A0A9Q0YHJ3"/>
<dbReference type="EMBL" id="JAIZAY010000022">
    <property type="protein sequence ID" value="KAJ8020639.1"/>
    <property type="molecule type" value="Genomic_DNA"/>
</dbReference>
<evidence type="ECO:0000313" key="2">
    <source>
        <dbReference type="Proteomes" id="UP001152320"/>
    </source>
</evidence>